<dbReference type="InterPro" id="IPR029058">
    <property type="entry name" value="AB_hydrolase_fold"/>
</dbReference>
<organism evidence="6 7">
    <name type="scientific">Tepidiphilus baoligensis</name>
    <dbReference type="NCBI Taxonomy" id="2698687"/>
    <lineage>
        <taxon>Bacteria</taxon>
        <taxon>Pseudomonadati</taxon>
        <taxon>Pseudomonadota</taxon>
        <taxon>Hydrogenophilia</taxon>
        <taxon>Hydrogenophilales</taxon>
        <taxon>Hydrogenophilaceae</taxon>
        <taxon>Tepidiphilus</taxon>
    </lineage>
</organism>
<feature type="domain" description="Poly-beta-hydroxybutyrate polymerase N-terminal" evidence="5">
    <location>
        <begin position="94"/>
        <end position="261"/>
    </location>
</feature>
<name>A0ABX1QKZ7_9PROT</name>
<keyword evidence="4" id="KW-0012">Acyltransferase</keyword>
<dbReference type="Gene3D" id="3.40.50.1820">
    <property type="entry name" value="alpha/beta hydrolase"/>
    <property type="match status" value="1"/>
</dbReference>
<dbReference type="PANTHER" id="PTHR36837">
    <property type="entry name" value="POLY(3-HYDROXYALKANOATE) POLYMERASE SUBUNIT PHAC"/>
    <property type="match status" value="1"/>
</dbReference>
<proteinExistence type="predicted"/>
<keyword evidence="3" id="KW-0808">Transferase</keyword>
<accession>A0ABX1QKZ7</accession>
<comment type="caution">
    <text evidence="6">The sequence shown here is derived from an EMBL/GenBank/DDBJ whole genome shotgun (WGS) entry which is preliminary data.</text>
</comment>
<gene>
    <name evidence="6" type="primary">phaC</name>
    <name evidence="6" type="ORF">GV368_04355</name>
</gene>
<evidence type="ECO:0000259" key="5">
    <source>
        <dbReference type="Pfam" id="PF07167"/>
    </source>
</evidence>
<evidence type="ECO:0000256" key="3">
    <source>
        <dbReference type="ARBA" id="ARBA00022679"/>
    </source>
</evidence>
<sequence length="589" mass="66223">MLQRMIVAMHLSCHNEFDQGENMTSFPNPPGVSLPPGHPLQAWQQYWQLMAGDPDKLRQWQQQWLAQHAQLWDQLLHRRAGEPAEPVVPQVRGDKRFSSPAWQESPIFDYLRQAYWINAQMLTRWVEESDFPDGKTKARARFLVRQIVDALAPSNFAATNPEFIRQALETQGESIRRGIANLLEDLHKGHISMTDESAFEVGRNLAVTPGAVIAENPLMQLIQYAPLTEKVGERPLLIVPPNINKFYILDLQPENSLVRFALEQGHTVFMISWKNPGITEAHYGWDDYLELGPLRALQIVREVTGVSDPNALGFCVGGTMLSCALAVARARGETPVRSLTLMTTLLDFAESGELGCLVDEASVTAREAAIGKGGLMLGSELANTFSALRANDLVWNYVVNNYLKGEAPKPFDLLYWNSDSTNLPGPFVTYYLRNMYLENNLRVPNKLTMLGEPVSLTRLDMPAYVMAAREDHIVPWRGAYLSQHLLGGPRRFVLGASGHIAGAINPASKNRRSYWINEALPEEPEAWLSAAQEQPGSWWWDWARWLEAHKGKLVPARTTLGNDQYRPIEPAPGRYVKEPALPLVREPVV</sequence>
<dbReference type="Proteomes" id="UP000669605">
    <property type="component" value="Unassembled WGS sequence"/>
</dbReference>
<comment type="subcellular location">
    <subcellularLocation>
        <location evidence="1">Cytoplasm</location>
    </subcellularLocation>
</comment>
<protein>
    <submittedName>
        <fullName evidence="6">Class I poly(R)-hydroxyalkanoic acid synthase</fullName>
    </submittedName>
</protein>
<keyword evidence="2" id="KW-0963">Cytoplasm</keyword>
<dbReference type="NCBIfam" id="TIGR01838">
    <property type="entry name" value="PHA_synth_I"/>
    <property type="match status" value="1"/>
</dbReference>
<dbReference type="PANTHER" id="PTHR36837:SF5">
    <property type="entry name" value="POLY-3-HYDROXYBUTYRATE SYNTHASE"/>
    <property type="match status" value="1"/>
</dbReference>
<evidence type="ECO:0000256" key="1">
    <source>
        <dbReference type="ARBA" id="ARBA00004496"/>
    </source>
</evidence>
<dbReference type="InterPro" id="IPR051321">
    <property type="entry name" value="PHA/PHB_synthase"/>
</dbReference>
<evidence type="ECO:0000313" key="7">
    <source>
        <dbReference type="Proteomes" id="UP000669605"/>
    </source>
</evidence>
<keyword evidence="7" id="KW-1185">Reference proteome</keyword>
<dbReference type="Pfam" id="PF07167">
    <property type="entry name" value="PhaC_N"/>
    <property type="match status" value="1"/>
</dbReference>
<dbReference type="InterPro" id="IPR010941">
    <property type="entry name" value="PhaC_N"/>
</dbReference>
<dbReference type="EMBL" id="JAAAUB010000004">
    <property type="protein sequence ID" value="NMH16349.1"/>
    <property type="molecule type" value="Genomic_DNA"/>
</dbReference>
<dbReference type="InterPro" id="IPR010963">
    <property type="entry name" value="PHA_synth_I"/>
</dbReference>
<reference evidence="6 7" key="1">
    <citation type="journal article" date="2020" name="Curr. Microbiol.">
        <title>Tepidiphilus baoligensis sp. nov., a Novel Bacterium of the Family Hydrogenophilaceae Isolated from an Oil Reservoir.</title>
        <authorList>
            <person name="Zhang X."/>
            <person name="Wang G."/>
            <person name="Ma X."/>
            <person name="Yu J."/>
            <person name="You J."/>
            <person name="Xue Y."/>
            <person name="Ma Y."/>
        </authorList>
    </citation>
    <scope>NUCLEOTIDE SEQUENCE [LARGE SCALE GENOMIC DNA]</scope>
    <source>
        <strain evidence="6 7">B18-69</strain>
    </source>
</reference>
<evidence type="ECO:0000313" key="6">
    <source>
        <dbReference type="EMBL" id="NMH16349.1"/>
    </source>
</evidence>
<dbReference type="SUPFAM" id="SSF53474">
    <property type="entry name" value="alpha/beta-Hydrolases"/>
    <property type="match status" value="1"/>
</dbReference>
<evidence type="ECO:0000256" key="2">
    <source>
        <dbReference type="ARBA" id="ARBA00022490"/>
    </source>
</evidence>
<evidence type="ECO:0000256" key="4">
    <source>
        <dbReference type="ARBA" id="ARBA00023315"/>
    </source>
</evidence>